<evidence type="ECO:0000256" key="1">
    <source>
        <dbReference type="SAM" id="Phobius"/>
    </source>
</evidence>
<keyword evidence="1" id="KW-0812">Transmembrane</keyword>
<dbReference type="AlphaFoldDB" id="A0A381NVD8"/>
<name>A0A381NVD8_9ZZZZ</name>
<proteinExistence type="predicted"/>
<feature type="non-terminal residue" evidence="2">
    <location>
        <position position="1"/>
    </location>
</feature>
<gene>
    <name evidence="2" type="ORF">METZ01_LOCUS11364</name>
</gene>
<dbReference type="EMBL" id="UINC01000624">
    <property type="protein sequence ID" value="SUZ58510.1"/>
    <property type="molecule type" value="Genomic_DNA"/>
</dbReference>
<reference evidence="2" key="1">
    <citation type="submission" date="2018-05" db="EMBL/GenBank/DDBJ databases">
        <authorList>
            <person name="Lanie J.A."/>
            <person name="Ng W.-L."/>
            <person name="Kazmierczak K.M."/>
            <person name="Andrzejewski T.M."/>
            <person name="Davidsen T.M."/>
            <person name="Wayne K.J."/>
            <person name="Tettelin H."/>
            <person name="Glass J.I."/>
            <person name="Rusch D."/>
            <person name="Podicherti R."/>
            <person name="Tsui H.-C.T."/>
            <person name="Winkler M.E."/>
        </authorList>
    </citation>
    <scope>NUCLEOTIDE SEQUENCE</scope>
</reference>
<feature type="transmembrane region" description="Helical" evidence="1">
    <location>
        <begin position="28"/>
        <end position="47"/>
    </location>
</feature>
<keyword evidence="1" id="KW-1133">Transmembrane helix</keyword>
<protein>
    <submittedName>
        <fullName evidence="2">Uncharacterized protein</fullName>
    </submittedName>
</protein>
<accession>A0A381NVD8</accession>
<sequence length="68" mass="7194">VQSVLVATVLGVLALVAGLVLGWPVLVLLSIIFTVVQVVMLAARAAVQRNDAKMSEKLAAKEIRRRGA</sequence>
<keyword evidence="1" id="KW-0472">Membrane</keyword>
<evidence type="ECO:0000313" key="2">
    <source>
        <dbReference type="EMBL" id="SUZ58510.1"/>
    </source>
</evidence>
<organism evidence="2">
    <name type="scientific">marine metagenome</name>
    <dbReference type="NCBI Taxonomy" id="408172"/>
    <lineage>
        <taxon>unclassified sequences</taxon>
        <taxon>metagenomes</taxon>
        <taxon>ecological metagenomes</taxon>
    </lineage>
</organism>